<evidence type="ECO:0000313" key="6">
    <source>
        <dbReference type="Proteomes" id="UP000277294"/>
    </source>
</evidence>
<keyword evidence="1" id="KW-0805">Transcription regulation</keyword>
<dbReference type="PRINTS" id="PR00598">
    <property type="entry name" value="HTHMARR"/>
</dbReference>
<gene>
    <name evidence="5" type="primary">slyA_4</name>
    <name evidence="5" type="ORF">PIGHUM_03961</name>
</gene>
<dbReference type="GO" id="GO:0003677">
    <property type="term" value="F:DNA binding"/>
    <property type="evidence" value="ECO:0007669"/>
    <property type="project" value="UniProtKB-KW"/>
</dbReference>
<dbReference type="Pfam" id="PF12802">
    <property type="entry name" value="MarR_2"/>
    <property type="match status" value="1"/>
</dbReference>
<keyword evidence="6" id="KW-1185">Reference proteome</keyword>
<proteinExistence type="predicted"/>
<dbReference type="Proteomes" id="UP000277294">
    <property type="component" value="Unassembled WGS sequence"/>
</dbReference>
<evidence type="ECO:0000313" key="5">
    <source>
        <dbReference type="EMBL" id="VCU71870.1"/>
    </source>
</evidence>
<evidence type="ECO:0000256" key="2">
    <source>
        <dbReference type="ARBA" id="ARBA00023125"/>
    </source>
</evidence>
<keyword evidence="2" id="KW-0238">DNA-binding</keyword>
<feature type="domain" description="HTH marR-type" evidence="4">
    <location>
        <begin position="18"/>
        <end position="151"/>
    </location>
</feature>
<name>A0A3P4B8C2_9BURK</name>
<dbReference type="InterPro" id="IPR000835">
    <property type="entry name" value="HTH_MarR-typ"/>
</dbReference>
<dbReference type="InterPro" id="IPR036388">
    <property type="entry name" value="WH-like_DNA-bd_sf"/>
</dbReference>
<evidence type="ECO:0000256" key="3">
    <source>
        <dbReference type="ARBA" id="ARBA00023163"/>
    </source>
</evidence>
<dbReference type="SUPFAM" id="SSF46785">
    <property type="entry name" value="Winged helix' DNA-binding domain"/>
    <property type="match status" value="1"/>
</dbReference>
<accession>A0A3P4B8C2</accession>
<dbReference type="PANTHER" id="PTHR42756">
    <property type="entry name" value="TRANSCRIPTIONAL REGULATOR, MARR"/>
    <property type="match status" value="1"/>
</dbReference>
<evidence type="ECO:0000256" key="1">
    <source>
        <dbReference type="ARBA" id="ARBA00023015"/>
    </source>
</evidence>
<dbReference type="AlphaFoldDB" id="A0A3P4B8C2"/>
<organism evidence="5 6">
    <name type="scientific">Pigmentiphaga humi</name>
    <dbReference type="NCBI Taxonomy" id="2478468"/>
    <lineage>
        <taxon>Bacteria</taxon>
        <taxon>Pseudomonadati</taxon>
        <taxon>Pseudomonadota</taxon>
        <taxon>Betaproteobacteria</taxon>
        <taxon>Burkholderiales</taxon>
        <taxon>Alcaligenaceae</taxon>
        <taxon>Pigmentiphaga</taxon>
    </lineage>
</organism>
<dbReference type="PANTHER" id="PTHR42756:SF1">
    <property type="entry name" value="TRANSCRIPTIONAL REPRESSOR OF EMRAB OPERON"/>
    <property type="match status" value="1"/>
</dbReference>
<dbReference type="GO" id="GO:0003700">
    <property type="term" value="F:DNA-binding transcription factor activity"/>
    <property type="evidence" value="ECO:0007669"/>
    <property type="project" value="InterPro"/>
</dbReference>
<sequence>MQPISAPTPPPFDPDQAHARFGRLLGAVYRKWRRSVDLHFKEMGLSDASRAPLLALYDRGEAMRQKDLAEILSLEKSSLVRVLTQLRQMGLVEWEVEESDRRAKAICLTRQGQARVEQLLAKSMEIEHSILAGLSADELRVTRQTLEKIARRFDALKGRDA</sequence>
<protein>
    <submittedName>
        <fullName evidence="5">Transcriptional regulator SlyA</fullName>
    </submittedName>
</protein>
<reference evidence="5 6" key="1">
    <citation type="submission" date="2018-10" db="EMBL/GenBank/DDBJ databases">
        <authorList>
            <person name="Criscuolo A."/>
        </authorList>
    </citation>
    <scope>NUCLEOTIDE SEQUENCE [LARGE SCALE GENOMIC DNA]</scope>
    <source>
        <strain evidence="5">DnA1</strain>
    </source>
</reference>
<dbReference type="PROSITE" id="PS50995">
    <property type="entry name" value="HTH_MARR_2"/>
    <property type="match status" value="1"/>
</dbReference>
<dbReference type="OrthoDB" id="6002259at2"/>
<dbReference type="RefSeq" id="WP_124081468.1">
    <property type="nucleotide sequence ID" value="NZ_UWPJ01000031.1"/>
</dbReference>
<evidence type="ECO:0000259" key="4">
    <source>
        <dbReference type="PROSITE" id="PS50995"/>
    </source>
</evidence>
<dbReference type="EMBL" id="UWPJ01000031">
    <property type="protein sequence ID" value="VCU71870.1"/>
    <property type="molecule type" value="Genomic_DNA"/>
</dbReference>
<dbReference type="Gene3D" id="1.10.10.10">
    <property type="entry name" value="Winged helix-like DNA-binding domain superfamily/Winged helix DNA-binding domain"/>
    <property type="match status" value="1"/>
</dbReference>
<keyword evidence="3" id="KW-0804">Transcription</keyword>
<dbReference type="SMART" id="SM00347">
    <property type="entry name" value="HTH_MARR"/>
    <property type="match status" value="1"/>
</dbReference>
<dbReference type="InterPro" id="IPR036390">
    <property type="entry name" value="WH_DNA-bd_sf"/>
</dbReference>